<evidence type="ECO:0000313" key="2">
    <source>
        <dbReference type="Proteomes" id="UP000324897"/>
    </source>
</evidence>
<protein>
    <submittedName>
        <fullName evidence="1">Uncharacterized protein</fullName>
    </submittedName>
</protein>
<sequence length="99" mass="11129">MLCPRLLARRVSDSESLKCSSETWKKWPTGHISFNAISSLQKKLLIGVPITEPERCGCQLRGEQLVLHRQGEECQRLDLELFHEAGGDAVVDDLEEAQP</sequence>
<name>A0A5J9VGZ2_9POAL</name>
<proteinExistence type="predicted"/>
<comment type="caution">
    <text evidence="1">The sequence shown here is derived from an EMBL/GenBank/DDBJ whole genome shotgun (WGS) entry which is preliminary data.</text>
</comment>
<dbReference type="AlphaFoldDB" id="A0A5J9VGZ2"/>
<reference evidence="1 2" key="1">
    <citation type="journal article" date="2019" name="Sci. Rep.">
        <title>A high-quality genome of Eragrostis curvula grass provides insights into Poaceae evolution and supports new strategies to enhance forage quality.</title>
        <authorList>
            <person name="Carballo J."/>
            <person name="Santos B.A.C.M."/>
            <person name="Zappacosta D."/>
            <person name="Garbus I."/>
            <person name="Selva J.P."/>
            <person name="Gallo C.A."/>
            <person name="Diaz A."/>
            <person name="Albertini E."/>
            <person name="Caccamo M."/>
            <person name="Echenique V."/>
        </authorList>
    </citation>
    <scope>NUCLEOTIDE SEQUENCE [LARGE SCALE GENOMIC DNA]</scope>
    <source>
        <strain evidence="2">cv. Victoria</strain>
        <tissue evidence="1">Leaf</tissue>
    </source>
</reference>
<evidence type="ECO:0000313" key="1">
    <source>
        <dbReference type="EMBL" id="TVU35592.1"/>
    </source>
</evidence>
<dbReference type="EMBL" id="RWGY01000009">
    <property type="protein sequence ID" value="TVU35592.1"/>
    <property type="molecule type" value="Genomic_DNA"/>
</dbReference>
<organism evidence="1 2">
    <name type="scientific">Eragrostis curvula</name>
    <name type="common">weeping love grass</name>
    <dbReference type="NCBI Taxonomy" id="38414"/>
    <lineage>
        <taxon>Eukaryota</taxon>
        <taxon>Viridiplantae</taxon>
        <taxon>Streptophyta</taxon>
        <taxon>Embryophyta</taxon>
        <taxon>Tracheophyta</taxon>
        <taxon>Spermatophyta</taxon>
        <taxon>Magnoliopsida</taxon>
        <taxon>Liliopsida</taxon>
        <taxon>Poales</taxon>
        <taxon>Poaceae</taxon>
        <taxon>PACMAD clade</taxon>
        <taxon>Chloridoideae</taxon>
        <taxon>Eragrostideae</taxon>
        <taxon>Eragrostidinae</taxon>
        <taxon>Eragrostis</taxon>
    </lineage>
</organism>
<dbReference type="Proteomes" id="UP000324897">
    <property type="component" value="Unassembled WGS sequence"/>
</dbReference>
<gene>
    <name evidence="1" type="ORF">EJB05_17490</name>
</gene>
<dbReference type="Gramene" id="TVU35592">
    <property type="protein sequence ID" value="TVU35592"/>
    <property type="gene ID" value="EJB05_17490"/>
</dbReference>
<keyword evidence="2" id="KW-1185">Reference proteome</keyword>
<accession>A0A5J9VGZ2</accession>